<dbReference type="Pfam" id="PF00551">
    <property type="entry name" value="Formyl_trans_N"/>
    <property type="match status" value="1"/>
</dbReference>
<organism evidence="7">
    <name type="scientific">freshwater metagenome</name>
    <dbReference type="NCBI Taxonomy" id="449393"/>
    <lineage>
        <taxon>unclassified sequences</taxon>
        <taxon>metagenomes</taxon>
        <taxon>ecological metagenomes</taxon>
    </lineage>
</organism>
<accession>A0A6J6XK21</accession>
<comment type="similarity">
    <text evidence="1">Belongs to the Fmt family.</text>
</comment>
<evidence type="ECO:0000259" key="6">
    <source>
        <dbReference type="Pfam" id="PF02911"/>
    </source>
</evidence>
<dbReference type="CDD" id="cd08704">
    <property type="entry name" value="Met_tRNA_FMT_C"/>
    <property type="match status" value="1"/>
</dbReference>
<keyword evidence="4" id="KW-0648">Protein biosynthesis</keyword>
<keyword evidence="3" id="KW-0808">Transferase</keyword>
<dbReference type="InterPro" id="IPR005794">
    <property type="entry name" value="Fmt"/>
</dbReference>
<dbReference type="InterPro" id="IPR001555">
    <property type="entry name" value="GART_AS"/>
</dbReference>
<evidence type="ECO:0000259" key="5">
    <source>
        <dbReference type="Pfam" id="PF00551"/>
    </source>
</evidence>
<dbReference type="Pfam" id="PF02911">
    <property type="entry name" value="Formyl_trans_C"/>
    <property type="match status" value="1"/>
</dbReference>
<evidence type="ECO:0000256" key="2">
    <source>
        <dbReference type="ARBA" id="ARBA00012261"/>
    </source>
</evidence>
<dbReference type="InterPro" id="IPR044135">
    <property type="entry name" value="Met-tRNA-FMT_C"/>
</dbReference>
<dbReference type="InterPro" id="IPR036477">
    <property type="entry name" value="Formyl_transf_N_sf"/>
</dbReference>
<dbReference type="Gene3D" id="3.40.50.12230">
    <property type="match status" value="1"/>
</dbReference>
<dbReference type="PANTHER" id="PTHR11138">
    <property type="entry name" value="METHIONYL-TRNA FORMYLTRANSFERASE"/>
    <property type="match status" value="1"/>
</dbReference>
<dbReference type="EMBL" id="CAFAAG010000086">
    <property type="protein sequence ID" value="CAB4797162.1"/>
    <property type="molecule type" value="Genomic_DNA"/>
</dbReference>
<name>A0A6J6XK21_9ZZZZ</name>
<evidence type="ECO:0000256" key="4">
    <source>
        <dbReference type="ARBA" id="ARBA00022917"/>
    </source>
</evidence>
<dbReference type="PROSITE" id="PS00373">
    <property type="entry name" value="GART"/>
    <property type="match status" value="1"/>
</dbReference>
<reference evidence="7" key="1">
    <citation type="submission" date="2020-05" db="EMBL/GenBank/DDBJ databases">
        <authorList>
            <person name="Chiriac C."/>
            <person name="Salcher M."/>
            <person name="Ghai R."/>
            <person name="Kavagutti S V."/>
        </authorList>
    </citation>
    <scope>NUCLEOTIDE SEQUENCE</scope>
</reference>
<evidence type="ECO:0000313" key="7">
    <source>
        <dbReference type="EMBL" id="CAB4797162.1"/>
    </source>
</evidence>
<dbReference type="CDD" id="cd08646">
    <property type="entry name" value="FMT_core_Met-tRNA-FMT_N"/>
    <property type="match status" value="1"/>
</dbReference>
<dbReference type="GO" id="GO:0005829">
    <property type="term" value="C:cytosol"/>
    <property type="evidence" value="ECO:0007669"/>
    <property type="project" value="TreeGrafter"/>
</dbReference>
<gene>
    <name evidence="7" type="ORF">UFOPK2975_01039</name>
</gene>
<sequence length="312" mass="33212">MISIAALPKGRTERVIFFGTPEIAVGPLRALVEAGFAVDLVVTGVDKRRGRGSQTSPSPVKQAAIELQIPVTHDVADAISLVTSSAANFVGSYVGVVVAYGHIISQDALQVLPMINIHYSLLPRWRGAAPVERALLAGDEQTGVCIMQVVEQLDAGDILQSATTQISQTDTTATLRARLGEMANPLLIDVLSNGATTATPQSGDVVVAAKIKPVDLEIDWSKPAVVVDRQVRVGGAFTFFNDKRFKIHSLKVSAEIFISESGNMVVVNDRVLVACGQGVVELVEVQPEGKPRISAEDWKKGARLDAQSRLGS</sequence>
<dbReference type="SUPFAM" id="SSF50486">
    <property type="entry name" value="FMT C-terminal domain-like"/>
    <property type="match status" value="1"/>
</dbReference>
<dbReference type="PANTHER" id="PTHR11138:SF5">
    <property type="entry name" value="METHIONYL-TRNA FORMYLTRANSFERASE, MITOCHONDRIAL"/>
    <property type="match status" value="1"/>
</dbReference>
<feature type="domain" description="Formyl transferase C-terminal" evidence="6">
    <location>
        <begin position="210"/>
        <end position="302"/>
    </location>
</feature>
<dbReference type="SUPFAM" id="SSF53328">
    <property type="entry name" value="Formyltransferase"/>
    <property type="match status" value="1"/>
</dbReference>
<protein>
    <recommendedName>
        <fullName evidence="2">methionyl-tRNA formyltransferase</fullName>
        <ecNumber evidence="2">2.1.2.9</ecNumber>
    </recommendedName>
</protein>
<dbReference type="InterPro" id="IPR005793">
    <property type="entry name" value="Formyl_trans_C"/>
</dbReference>
<dbReference type="AlphaFoldDB" id="A0A6J6XK21"/>
<evidence type="ECO:0000256" key="1">
    <source>
        <dbReference type="ARBA" id="ARBA00010699"/>
    </source>
</evidence>
<evidence type="ECO:0000256" key="3">
    <source>
        <dbReference type="ARBA" id="ARBA00022679"/>
    </source>
</evidence>
<dbReference type="InterPro" id="IPR002376">
    <property type="entry name" value="Formyl_transf_N"/>
</dbReference>
<dbReference type="EC" id="2.1.2.9" evidence="2"/>
<dbReference type="InterPro" id="IPR041711">
    <property type="entry name" value="Met-tRNA-FMT_N"/>
</dbReference>
<feature type="domain" description="Formyl transferase N-terminal" evidence="5">
    <location>
        <begin position="14"/>
        <end position="191"/>
    </location>
</feature>
<dbReference type="HAMAP" id="MF_00182">
    <property type="entry name" value="Formyl_trans"/>
    <property type="match status" value="1"/>
</dbReference>
<dbReference type="InterPro" id="IPR011034">
    <property type="entry name" value="Formyl_transferase-like_C_sf"/>
</dbReference>
<dbReference type="GO" id="GO:0004479">
    <property type="term" value="F:methionyl-tRNA formyltransferase activity"/>
    <property type="evidence" value="ECO:0007669"/>
    <property type="project" value="UniProtKB-EC"/>
</dbReference>
<proteinExistence type="inferred from homology"/>